<evidence type="ECO:0000256" key="7">
    <source>
        <dbReference type="ARBA" id="ARBA00023180"/>
    </source>
</evidence>
<feature type="region of interest" description="Disordered" evidence="9">
    <location>
        <begin position="91"/>
        <end position="117"/>
    </location>
</feature>
<dbReference type="GO" id="GO:0098552">
    <property type="term" value="C:side of membrane"/>
    <property type="evidence" value="ECO:0007669"/>
    <property type="project" value="UniProtKB-KW"/>
</dbReference>
<evidence type="ECO:0000256" key="2">
    <source>
        <dbReference type="ARBA" id="ARBA00004609"/>
    </source>
</evidence>
<keyword evidence="6" id="KW-0472">Membrane</keyword>
<name>A0A1J0R7N4_9TRYP</name>
<evidence type="ECO:0000256" key="5">
    <source>
        <dbReference type="ARBA" id="ARBA00022729"/>
    </source>
</evidence>
<dbReference type="VEuPathDB" id="TriTrypDB:Tb1125.Tb11.v5.0139"/>
<dbReference type="VEuPathDB" id="TriTrypDB:Tb11.v5.0139"/>
<dbReference type="InterPro" id="IPR027446">
    <property type="entry name" value="VSG_C_dom_sf"/>
</dbReference>
<proteinExistence type="predicted"/>
<protein>
    <submittedName>
        <fullName evidence="11">Variant surface glycoprotein 1125.1657</fullName>
    </submittedName>
</protein>
<evidence type="ECO:0000256" key="3">
    <source>
        <dbReference type="ARBA" id="ARBA00022475"/>
    </source>
</evidence>
<keyword evidence="4" id="KW-0336">GPI-anchor</keyword>
<organism evidence="11">
    <name type="scientific">Trypanosoma brucei</name>
    <dbReference type="NCBI Taxonomy" id="5691"/>
    <lineage>
        <taxon>Eukaryota</taxon>
        <taxon>Discoba</taxon>
        <taxon>Euglenozoa</taxon>
        <taxon>Kinetoplastea</taxon>
        <taxon>Metakinetoplastina</taxon>
        <taxon>Trypanosomatida</taxon>
        <taxon>Trypanosomatidae</taxon>
        <taxon>Trypanosoma</taxon>
    </lineage>
</organism>
<dbReference type="Pfam" id="PF13206">
    <property type="entry name" value="VSG_B"/>
    <property type="match status" value="1"/>
</dbReference>
<feature type="compositionally biased region" description="Low complexity" evidence="9">
    <location>
        <begin position="99"/>
        <end position="112"/>
    </location>
</feature>
<dbReference type="AlphaFoldDB" id="A0A1J0R7N4"/>
<keyword evidence="7" id="KW-0325">Glycoprotein</keyword>
<feature type="region of interest" description="Disordered" evidence="9">
    <location>
        <begin position="411"/>
        <end position="434"/>
    </location>
</feature>
<accession>A0A1J0R7N4</accession>
<evidence type="ECO:0000256" key="9">
    <source>
        <dbReference type="SAM" id="MobiDB-lite"/>
    </source>
</evidence>
<dbReference type="SUPFAM" id="SSF118251">
    <property type="entry name" value="Variant surface glycoprotein MITAT 1.2, VSG 221, C-terminal domain"/>
    <property type="match status" value="1"/>
</dbReference>
<evidence type="ECO:0000259" key="10">
    <source>
        <dbReference type="Pfam" id="PF13206"/>
    </source>
</evidence>
<evidence type="ECO:0000313" key="11">
    <source>
        <dbReference type="EMBL" id="APD73819.1"/>
    </source>
</evidence>
<sequence>MQLSVVKNPKTGQLHKCVLCVAAVALIIDPRSSEAAAATDGSNSYIFKHFCTVVNALDAEPKHKETTPDLDGVLKAATTIKLLFNNRQEVEATADTDGETQQAATTGAAQAANPCNGNGKQSCQEAKKFQSGLSAADKEVLVKFIQSKSNIAKEANSSATELVQAATRIQDDEAQANYKDVKAKLQTALFGQTKMVTGLLSASDTSRTQACGAGTGTAAKGAKEKMAVALLCLCGSDAGGCTSCKTCGATPTGTITFGDADRSADTAYATLAAQCKADANKHERRPLSAQLQEAAAALRQDLLKLKSTGHKAGFIGGVNSNQANGACDGKSDSGSGACVFSGDKDGQPQLPVWLELIDKAAAEATKAEEFVASTKRRYSQLIALNKTLTTLLVTGTTAFNQVATLQQTATGTQTPTAAEKNEKDCNAEDKEPECKANPKCKWDGEAKPPKKKCTLSEEGKQKIRKEAVNAGAENQTGRKCFDYTTKRTVK</sequence>
<evidence type="ECO:0000256" key="1">
    <source>
        <dbReference type="ARBA" id="ARBA00002523"/>
    </source>
</evidence>
<comment type="function">
    <text evidence="1">VSG forms a coat on the surface of the parasite. The trypanosome evades the immune response of the host by expressing a series of antigenically distinct VSGs from an estimated 1000 VSG genes.</text>
</comment>
<feature type="compositionally biased region" description="Basic and acidic residues" evidence="9">
    <location>
        <begin position="419"/>
        <end position="434"/>
    </location>
</feature>
<dbReference type="GO" id="GO:0005886">
    <property type="term" value="C:plasma membrane"/>
    <property type="evidence" value="ECO:0007669"/>
    <property type="project" value="UniProtKB-SubCell"/>
</dbReference>
<feature type="domain" description="Trypanosome variant surface glycoprotein B-type N-terminal" evidence="10">
    <location>
        <begin position="33"/>
        <end position="376"/>
    </location>
</feature>
<comment type="subcellular location">
    <subcellularLocation>
        <location evidence="2">Cell membrane</location>
        <topology evidence="2">Lipid-anchor</topology>
        <topology evidence="2">GPI-anchor</topology>
    </subcellularLocation>
</comment>
<reference evidence="11" key="1">
    <citation type="submission" date="2016-08" db="EMBL/GenBank/DDBJ databases">
        <title>VSG repertoire of Trypanosoma brucei EATRO 1125.</title>
        <authorList>
            <person name="Cross G.A."/>
        </authorList>
    </citation>
    <scope>NUCLEOTIDE SEQUENCE</scope>
    <source>
        <strain evidence="11">EATRO 1125</strain>
    </source>
</reference>
<dbReference type="EMBL" id="KX699863">
    <property type="protein sequence ID" value="APD73819.1"/>
    <property type="molecule type" value="Genomic_DNA"/>
</dbReference>
<dbReference type="VEuPathDB" id="TriTrypDB:Tb427_000415700"/>
<evidence type="ECO:0000256" key="6">
    <source>
        <dbReference type="ARBA" id="ARBA00023136"/>
    </source>
</evidence>
<keyword evidence="5" id="KW-0732">Signal</keyword>
<dbReference type="Gene3D" id="4.10.110.20">
    <property type="entry name" value="Variant surface glycoprotein MITAT 1.2, VSG 221, C-terminal domain"/>
    <property type="match status" value="1"/>
</dbReference>
<keyword evidence="3" id="KW-1003">Cell membrane</keyword>
<evidence type="ECO:0000256" key="8">
    <source>
        <dbReference type="ARBA" id="ARBA00023288"/>
    </source>
</evidence>
<dbReference type="InterPro" id="IPR025932">
    <property type="entry name" value="Trypano_VSG_B_N_dom"/>
</dbReference>
<keyword evidence="8" id="KW-0449">Lipoprotein</keyword>
<evidence type="ECO:0000256" key="4">
    <source>
        <dbReference type="ARBA" id="ARBA00022622"/>
    </source>
</evidence>